<dbReference type="InterPro" id="IPR001789">
    <property type="entry name" value="Sig_transdc_resp-reg_receiver"/>
</dbReference>
<name>A0A211ZL93_9PROT</name>
<evidence type="ECO:0000313" key="5">
    <source>
        <dbReference type="EMBL" id="OWJ66055.1"/>
    </source>
</evidence>
<accession>A0A211ZL93</accession>
<feature type="domain" description="ANTAR" evidence="4">
    <location>
        <begin position="124"/>
        <end position="185"/>
    </location>
</feature>
<evidence type="ECO:0000313" key="6">
    <source>
        <dbReference type="Proteomes" id="UP000196655"/>
    </source>
</evidence>
<dbReference type="SMART" id="SM00448">
    <property type="entry name" value="REC"/>
    <property type="match status" value="1"/>
</dbReference>
<dbReference type="EMBL" id="NHON01000029">
    <property type="protein sequence ID" value="OWJ66055.1"/>
    <property type="molecule type" value="Genomic_DNA"/>
</dbReference>
<dbReference type="Gene3D" id="1.10.10.10">
    <property type="entry name" value="Winged helix-like DNA-binding domain superfamily/Winged helix DNA-binding domain"/>
    <property type="match status" value="1"/>
</dbReference>
<dbReference type="RefSeq" id="WP_088152151.1">
    <property type="nucleotide sequence ID" value="NZ_NHON01000029.1"/>
</dbReference>
<feature type="modified residue" description="4-aspartylphosphate" evidence="1">
    <location>
        <position position="54"/>
    </location>
</feature>
<keyword evidence="6" id="KW-1185">Reference proteome</keyword>
<evidence type="ECO:0000259" key="3">
    <source>
        <dbReference type="PROSITE" id="PS50110"/>
    </source>
</evidence>
<evidence type="ECO:0000256" key="1">
    <source>
        <dbReference type="PROSITE-ProRule" id="PRU00169"/>
    </source>
</evidence>
<dbReference type="InterPro" id="IPR008327">
    <property type="entry name" value="Sig_transdc_resp-reg_antiterm"/>
</dbReference>
<dbReference type="Pfam" id="PF03861">
    <property type="entry name" value="ANTAR"/>
    <property type="match status" value="1"/>
</dbReference>
<dbReference type="InterPro" id="IPR011006">
    <property type="entry name" value="CheY-like_superfamily"/>
</dbReference>
<dbReference type="Pfam" id="PF00072">
    <property type="entry name" value="Response_reg"/>
    <property type="match status" value="1"/>
</dbReference>
<evidence type="ECO:0000259" key="4">
    <source>
        <dbReference type="PROSITE" id="PS50921"/>
    </source>
</evidence>
<reference evidence="6" key="1">
    <citation type="submission" date="2017-05" db="EMBL/GenBank/DDBJ databases">
        <authorList>
            <person name="Macchi M."/>
            <person name="Festa S."/>
            <person name="Coppotelli B.M."/>
            <person name="Morelli I.S."/>
        </authorList>
    </citation>
    <scope>NUCLEOTIDE SEQUENCE [LARGE SCALE GENOMIC DNA]</scope>
    <source>
        <strain evidence="6">I</strain>
    </source>
</reference>
<dbReference type="PROSITE" id="PS50921">
    <property type="entry name" value="ANTAR"/>
    <property type="match status" value="1"/>
</dbReference>
<comment type="caution">
    <text evidence="5">The sequence shown here is derived from an EMBL/GenBank/DDBJ whole genome shotgun (WGS) entry which is preliminary data.</text>
</comment>
<evidence type="ECO:0008006" key="7">
    <source>
        <dbReference type="Google" id="ProtNLM"/>
    </source>
</evidence>
<keyword evidence="2" id="KW-0175">Coiled coil</keyword>
<proteinExistence type="predicted"/>
<dbReference type="SUPFAM" id="SSF52172">
    <property type="entry name" value="CheY-like"/>
    <property type="match status" value="1"/>
</dbReference>
<dbReference type="PANTHER" id="PTHR43367">
    <property type="match status" value="1"/>
</dbReference>
<dbReference type="GO" id="GO:0000160">
    <property type="term" value="P:phosphorelay signal transduction system"/>
    <property type="evidence" value="ECO:0007669"/>
    <property type="project" value="InterPro"/>
</dbReference>
<dbReference type="InterPro" id="IPR036388">
    <property type="entry name" value="WH-like_DNA-bd_sf"/>
</dbReference>
<dbReference type="PANTHER" id="PTHR43367:SF1">
    <property type="entry name" value="TWO-COMPONENT RESPONSE REGULATOR-LIKE APRR6-RELATED"/>
    <property type="match status" value="1"/>
</dbReference>
<dbReference type="SMART" id="SM01012">
    <property type="entry name" value="ANTAR"/>
    <property type="match status" value="1"/>
</dbReference>
<keyword evidence="1" id="KW-0597">Phosphoprotein</keyword>
<gene>
    <name evidence="5" type="ORF">BWR60_16660</name>
</gene>
<protein>
    <recommendedName>
        <fullName evidence="7">Two-component system response regulator</fullName>
    </recommendedName>
</protein>
<sequence length="194" mass="21517">MILRILLVDENAERRRLVEAALSAAGHGAVTTASGTENLLARVREIEPDVIIVDLDAPNRDALEHMRSISRERPKPIVMFVDQSDDAAIGEAIRAGVSAYVVDGLSPHRVKPVLEAAIARFQAFQAMRDELEKTRATLAERKRIERAKGILMQQRGMAEDEAYRALRKLAMDRGKPLAEIAEQVISISELLTKN</sequence>
<dbReference type="PROSITE" id="PS50110">
    <property type="entry name" value="RESPONSE_REGULATORY"/>
    <property type="match status" value="1"/>
</dbReference>
<dbReference type="PIRSF" id="PIRSF036382">
    <property type="entry name" value="RR_antiterm"/>
    <property type="match status" value="1"/>
</dbReference>
<feature type="coiled-coil region" evidence="2">
    <location>
        <begin position="114"/>
        <end position="148"/>
    </location>
</feature>
<feature type="domain" description="Response regulatory" evidence="3">
    <location>
        <begin position="4"/>
        <end position="118"/>
    </location>
</feature>
<evidence type="ECO:0000256" key="2">
    <source>
        <dbReference type="SAM" id="Coils"/>
    </source>
</evidence>
<dbReference type="GO" id="GO:0003723">
    <property type="term" value="F:RNA binding"/>
    <property type="evidence" value="ECO:0007669"/>
    <property type="project" value="InterPro"/>
</dbReference>
<dbReference type="OrthoDB" id="9795002at2"/>
<dbReference type="AlphaFoldDB" id="A0A211ZL93"/>
<dbReference type="Proteomes" id="UP000196655">
    <property type="component" value="Unassembled WGS sequence"/>
</dbReference>
<dbReference type="Gene3D" id="3.40.50.2300">
    <property type="match status" value="1"/>
</dbReference>
<organism evidence="5 6">
    <name type="scientific">Inquilinus limosus</name>
    <dbReference type="NCBI Taxonomy" id="171674"/>
    <lineage>
        <taxon>Bacteria</taxon>
        <taxon>Pseudomonadati</taxon>
        <taxon>Pseudomonadota</taxon>
        <taxon>Alphaproteobacteria</taxon>
        <taxon>Rhodospirillales</taxon>
        <taxon>Rhodospirillaceae</taxon>
        <taxon>Inquilinus</taxon>
    </lineage>
</organism>
<dbReference type="InterPro" id="IPR005561">
    <property type="entry name" value="ANTAR"/>
</dbReference>
<dbReference type="STRING" id="1122125.GCA_000423185_04788"/>